<keyword evidence="1" id="KW-0175">Coiled coil</keyword>
<evidence type="ECO:0000313" key="2">
    <source>
        <dbReference type="EMBL" id="RVU39964.1"/>
    </source>
</evidence>
<dbReference type="PROSITE" id="PS51257">
    <property type="entry name" value="PROKAR_LIPOPROTEIN"/>
    <property type="match status" value="1"/>
</dbReference>
<comment type="caution">
    <text evidence="2">The sequence shown here is derived from an EMBL/GenBank/DDBJ whole genome shotgun (WGS) entry which is preliminary data.</text>
</comment>
<sequence>MKLWSVLAGSLLLAGCQGGPVPLPVIIKPTPEPEKVVELPRQAPEPVKPAMAISDDVSSLTAWTEFRAELLKMTTKQRDNLSKNLQYGPVVSLQQLLIRIHPDNPYPVRFKAQTQLGEQLTTLPSGLADMLRWDHAYNQKLLESESAVKALGRLNGQQQDNLERLQKQNADLQKKIDALTQIEAKLNQSGGG</sequence>
<dbReference type="OrthoDB" id="5767059at2"/>
<gene>
    <name evidence="2" type="ORF">EOE67_08630</name>
</gene>
<protein>
    <submittedName>
        <fullName evidence="2">Uncharacterized protein</fullName>
    </submittedName>
</protein>
<dbReference type="RefSeq" id="WP_127698694.1">
    <property type="nucleotide sequence ID" value="NZ_SACS01000007.1"/>
</dbReference>
<dbReference type="Proteomes" id="UP000283077">
    <property type="component" value="Unassembled WGS sequence"/>
</dbReference>
<keyword evidence="3" id="KW-1185">Reference proteome</keyword>
<feature type="coiled-coil region" evidence="1">
    <location>
        <begin position="148"/>
        <end position="189"/>
    </location>
</feature>
<accession>A0A437QZL1</accession>
<organism evidence="2 3">
    <name type="scientific">Rheinheimera riviphila</name>
    <dbReference type="NCBI Taxonomy" id="1834037"/>
    <lineage>
        <taxon>Bacteria</taxon>
        <taxon>Pseudomonadati</taxon>
        <taxon>Pseudomonadota</taxon>
        <taxon>Gammaproteobacteria</taxon>
        <taxon>Chromatiales</taxon>
        <taxon>Chromatiaceae</taxon>
        <taxon>Rheinheimera</taxon>
    </lineage>
</organism>
<reference evidence="2 3" key="1">
    <citation type="submission" date="2019-01" db="EMBL/GenBank/DDBJ databases">
        <authorList>
            <person name="Chen W.-M."/>
        </authorList>
    </citation>
    <scope>NUCLEOTIDE SEQUENCE [LARGE SCALE GENOMIC DNA]</scope>
    <source>
        <strain evidence="2 3">KYPC3</strain>
    </source>
</reference>
<name>A0A437QZL1_9GAMM</name>
<dbReference type="AlphaFoldDB" id="A0A437QZL1"/>
<proteinExistence type="predicted"/>
<dbReference type="EMBL" id="SACS01000007">
    <property type="protein sequence ID" value="RVU39964.1"/>
    <property type="molecule type" value="Genomic_DNA"/>
</dbReference>
<evidence type="ECO:0000313" key="3">
    <source>
        <dbReference type="Proteomes" id="UP000283077"/>
    </source>
</evidence>
<evidence type="ECO:0000256" key="1">
    <source>
        <dbReference type="SAM" id="Coils"/>
    </source>
</evidence>